<dbReference type="PANTHER" id="PTHR43877">
    <property type="entry name" value="AMINOALKYLPHOSPHONATE N-ACETYLTRANSFERASE-RELATED-RELATED"/>
    <property type="match status" value="1"/>
</dbReference>
<protein>
    <submittedName>
        <fullName evidence="4">GNAT family N-acetyltransferase</fullName>
    </submittedName>
</protein>
<dbReference type="AlphaFoldDB" id="A0A6L7ESL4"/>
<proteinExistence type="predicted"/>
<feature type="domain" description="N-acetyltransferase" evidence="3">
    <location>
        <begin position="1"/>
        <end position="158"/>
    </location>
</feature>
<dbReference type="InterPro" id="IPR000182">
    <property type="entry name" value="GNAT_dom"/>
</dbReference>
<keyword evidence="2" id="KW-0012">Acyltransferase</keyword>
<dbReference type="InterPro" id="IPR050832">
    <property type="entry name" value="Bact_Acetyltransf"/>
</dbReference>
<dbReference type="CDD" id="cd04301">
    <property type="entry name" value="NAT_SF"/>
    <property type="match status" value="1"/>
</dbReference>
<dbReference type="Proteomes" id="UP000473325">
    <property type="component" value="Unassembled WGS sequence"/>
</dbReference>
<dbReference type="Pfam" id="PF00583">
    <property type="entry name" value="Acetyltransf_1"/>
    <property type="match status" value="1"/>
</dbReference>
<keyword evidence="1 4" id="KW-0808">Transferase</keyword>
<evidence type="ECO:0000313" key="5">
    <source>
        <dbReference type="Proteomes" id="UP000473325"/>
    </source>
</evidence>
<evidence type="ECO:0000313" key="4">
    <source>
        <dbReference type="EMBL" id="MXG88528.1"/>
    </source>
</evidence>
<name>A0A6L7ESL4_9ACTN</name>
<dbReference type="PANTHER" id="PTHR43877:SF1">
    <property type="entry name" value="ACETYLTRANSFERASE"/>
    <property type="match status" value="1"/>
</dbReference>
<keyword evidence="5" id="KW-1185">Reference proteome</keyword>
<sequence length="190" mass="20565">MVLREATVGDVPFLVCLWADTLRRAEREEQVRDLELVVKEAAGSPEQRLLVAEYDGEAAGAVLLRLATLSPINLEPTVQALSPHVLPTFRRRAVGRALMEAAVGWAEELGVDTIATAAPSSSRAGNRFMARLSFGPRAVLRVSSTHLVRAQLTALTPTRERVPGRRPIGQVLAVRRQQRGRAADAASADS</sequence>
<dbReference type="PROSITE" id="PS51186">
    <property type="entry name" value="GNAT"/>
    <property type="match status" value="1"/>
</dbReference>
<comment type="caution">
    <text evidence="4">The sequence shown here is derived from an EMBL/GenBank/DDBJ whole genome shotgun (WGS) entry which is preliminary data.</text>
</comment>
<evidence type="ECO:0000259" key="3">
    <source>
        <dbReference type="PROSITE" id="PS51186"/>
    </source>
</evidence>
<evidence type="ECO:0000256" key="1">
    <source>
        <dbReference type="ARBA" id="ARBA00022679"/>
    </source>
</evidence>
<reference evidence="4 5" key="1">
    <citation type="submission" date="2019-12" db="EMBL/GenBank/DDBJ databases">
        <authorList>
            <person name="Kun Z."/>
        </authorList>
    </citation>
    <scope>NUCLEOTIDE SEQUENCE [LARGE SCALE GENOMIC DNA]</scope>
    <source>
        <strain evidence="4 5">YIM 123512</strain>
    </source>
</reference>
<accession>A0A6L7ESL4</accession>
<gene>
    <name evidence="4" type="ORF">GRQ65_03090</name>
</gene>
<dbReference type="InterPro" id="IPR016181">
    <property type="entry name" value="Acyl_CoA_acyltransferase"/>
</dbReference>
<dbReference type="SUPFAM" id="SSF55729">
    <property type="entry name" value="Acyl-CoA N-acyltransferases (Nat)"/>
    <property type="match status" value="1"/>
</dbReference>
<evidence type="ECO:0000256" key="2">
    <source>
        <dbReference type="ARBA" id="ARBA00023315"/>
    </source>
</evidence>
<dbReference type="GO" id="GO:0016747">
    <property type="term" value="F:acyltransferase activity, transferring groups other than amino-acyl groups"/>
    <property type="evidence" value="ECO:0007669"/>
    <property type="project" value="InterPro"/>
</dbReference>
<dbReference type="EMBL" id="WUEK01000002">
    <property type="protein sequence ID" value="MXG88528.1"/>
    <property type="molecule type" value="Genomic_DNA"/>
</dbReference>
<organism evidence="4 5">
    <name type="scientific">Nocardioides flavescens</name>
    <dbReference type="NCBI Taxonomy" id="2691959"/>
    <lineage>
        <taxon>Bacteria</taxon>
        <taxon>Bacillati</taxon>
        <taxon>Actinomycetota</taxon>
        <taxon>Actinomycetes</taxon>
        <taxon>Propionibacteriales</taxon>
        <taxon>Nocardioidaceae</taxon>
        <taxon>Nocardioides</taxon>
    </lineage>
</organism>
<dbReference type="Gene3D" id="3.40.630.30">
    <property type="match status" value="1"/>
</dbReference>